<organism evidence="1">
    <name type="scientific">Hexamita inflata</name>
    <dbReference type="NCBI Taxonomy" id="28002"/>
    <lineage>
        <taxon>Eukaryota</taxon>
        <taxon>Metamonada</taxon>
        <taxon>Diplomonadida</taxon>
        <taxon>Hexamitidae</taxon>
        <taxon>Hexamitinae</taxon>
        <taxon>Hexamita</taxon>
    </lineage>
</organism>
<keyword evidence="3" id="KW-1185">Reference proteome</keyword>
<gene>
    <name evidence="1" type="ORF">HINF_LOCUS36785</name>
    <name evidence="2" type="ORF">HINF_LOCUS41170</name>
</gene>
<sequence>MFEYTNQQFNCIESLLYTILHNLACKGGAFSLIRVQVNSLIREFHHAKLPYKQVTNTKRLNPIFVHKSFKFDIFPRYILDTFLLIREMKSVTPLQASKLLPYKQGYVVYYL</sequence>
<dbReference type="AlphaFoldDB" id="A0AA86PZ70"/>
<protein>
    <submittedName>
        <fullName evidence="2">Hypothetical_protein</fullName>
    </submittedName>
</protein>
<evidence type="ECO:0000313" key="1">
    <source>
        <dbReference type="EMBL" id="CAI9949140.1"/>
    </source>
</evidence>
<reference evidence="1" key="1">
    <citation type="submission" date="2023-06" db="EMBL/GenBank/DDBJ databases">
        <authorList>
            <person name="Kurt Z."/>
        </authorList>
    </citation>
    <scope>NUCLEOTIDE SEQUENCE</scope>
</reference>
<name>A0AA86PZ70_9EUKA</name>
<comment type="caution">
    <text evidence="1">The sequence shown here is derived from an EMBL/GenBank/DDBJ whole genome shotgun (WGS) entry which is preliminary data.</text>
</comment>
<dbReference type="EMBL" id="CATOUU010000793">
    <property type="protein sequence ID" value="CAI9949140.1"/>
    <property type="molecule type" value="Genomic_DNA"/>
</dbReference>
<proteinExistence type="predicted"/>
<dbReference type="Proteomes" id="UP001642409">
    <property type="component" value="Unassembled WGS sequence"/>
</dbReference>
<evidence type="ECO:0000313" key="2">
    <source>
        <dbReference type="EMBL" id="CAL6045582.1"/>
    </source>
</evidence>
<evidence type="ECO:0000313" key="3">
    <source>
        <dbReference type="Proteomes" id="UP001642409"/>
    </source>
</evidence>
<dbReference type="EMBL" id="CAXDID020000164">
    <property type="protein sequence ID" value="CAL6045582.1"/>
    <property type="molecule type" value="Genomic_DNA"/>
</dbReference>
<accession>A0AA86PZ70</accession>
<reference evidence="2 3" key="2">
    <citation type="submission" date="2024-07" db="EMBL/GenBank/DDBJ databases">
        <authorList>
            <person name="Akdeniz Z."/>
        </authorList>
    </citation>
    <scope>NUCLEOTIDE SEQUENCE [LARGE SCALE GENOMIC DNA]</scope>
</reference>